<evidence type="ECO:0000313" key="1">
    <source>
        <dbReference type="EMBL" id="KAL1873620.1"/>
    </source>
</evidence>
<protein>
    <submittedName>
        <fullName evidence="1">Uncharacterized protein</fullName>
    </submittedName>
</protein>
<sequence>MPPSALTVMLRQVVLYFCTSELGEVLRNDVPPSKLIFAELYGIVNRIRLLGLSLAVGVLHDYPRSSEPRDQAWLDKGFTFWTQAEEVKLIRVSTSTIS</sequence>
<gene>
    <name evidence="1" type="ORF">VTK73DRAFT_807</name>
</gene>
<reference evidence="1 2" key="1">
    <citation type="journal article" date="2024" name="Commun. Biol.">
        <title>Comparative genomic analysis of thermophilic fungi reveals convergent evolutionary adaptations and gene losses.</title>
        <authorList>
            <person name="Steindorff A.S."/>
            <person name="Aguilar-Pontes M.V."/>
            <person name="Robinson A.J."/>
            <person name="Andreopoulos B."/>
            <person name="LaButti K."/>
            <person name="Kuo A."/>
            <person name="Mondo S."/>
            <person name="Riley R."/>
            <person name="Otillar R."/>
            <person name="Haridas S."/>
            <person name="Lipzen A."/>
            <person name="Grimwood J."/>
            <person name="Schmutz J."/>
            <person name="Clum A."/>
            <person name="Reid I.D."/>
            <person name="Moisan M.C."/>
            <person name="Butler G."/>
            <person name="Nguyen T.T.M."/>
            <person name="Dewar K."/>
            <person name="Conant G."/>
            <person name="Drula E."/>
            <person name="Henrissat B."/>
            <person name="Hansel C."/>
            <person name="Singer S."/>
            <person name="Hutchinson M.I."/>
            <person name="de Vries R.P."/>
            <person name="Natvig D.O."/>
            <person name="Powell A.J."/>
            <person name="Tsang A."/>
            <person name="Grigoriev I.V."/>
        </authorList>
    </citation>
    <scope>NUCLEOTIDE SEQUENCE [LARGE SCALE GENOMIC DNA]</scope>
    <source>
        <strain evidence="1 2">ATCC 24622</strain>
    </source>
</reference>
<organism evidence="1 2">
    <name type="scientific">Phialemonium thermophilum</name>
    <dbReference type="NCBI Taxonomy" id="223376"/>
    <lineage>
        <taxon>Eukaryota</taxon>
        <taxon>Fungi</taxon>
        <taxon>Dikarya</taxon>
        <taxon>Ascomycota</taxon>
        <taxon>Pezizomycotina</taxon>
        <taxon>Sordariomycetes</taxon>
        <taxon>Sordariomycetidae</taxon>
        <taxon>Cephalothecales</taxon>
        <taxon>Cephalothecaceae</taxon>
        <taxon>Phialemonium</taxon>
    </lineage>
</organism>
<proteinExistence type="predicted"/>
<accession>A0ABR3XCV3</accession>
<evidence type="ECO:0000313" key="2">
    <source>
        <dbReference type="Proteomes" id="UP001586593"/>
    </source>
</evidence>
<comment type="caution">
    <text evidence="1">The sequence shown here is derived from an EMBL/GenBank/DDBJ whole genome shotgun (WGS) entry which is preliminary data.</text>
</comment>
<dbReference type="EMBL" id="JAZHXJ010000118">
    <property type="protein sequence ID" value="KAL1873620.1"/>
    <property type="molecule type" value="Genomic_DNA"/>
</dbReference>
<keyword evidence="2" id="KW-1185">Reference proteome</keyword>
<name>A0ABR3XCV3_9PEZI</name>
<dbReference type="Proteomes" id="UP001586593">
    <property type="component" value="Unassembled WGS sequence"/>
</dbReference>